<dbReference type="AlphaFoldDB" id="A0AAV8Q2A4"/>
<dbReference type="Proteomes" id="UP001222027">
    <property type="component" value="Unassembled WGS sequence"/>
</dbReference>
<keyword evidence="2" id="KW-1185">Reference proteome</keyword>
<reference evidence="1 2" key="1">
    <citation type="submission" date="2022-12" db="EMBL/GenBank/DDBJ databases">
        <title>Chromosome-scale assembly of the Ensete ventricosum genome.</title>
        <authorList>
            <person name="Dussert Y."/>
            <person name="Stocks J."/>
            <person name="Wendawek A."/>
            <person name="Woldeyes F."/>
            <person name="Nichols R.A."/>
            <person name="Borrell J.S."/>
        </authorList>
    </citation>
    <scope>NUCLEOTIDE SEQUENCE [LARGE SCALE GENOMIC DNA]</scope>
    <source>
        <strain evidence="2">cv. Maze</strain>
        <tissue evidence="1">Seeds</tissue>
    </source>
</reference>
<gene>
    <name evidence="1" type="ORF">OPV22_033530</name>
</gene>
<name>A0AAV8Q2A4_ENSVE</name>
<evidence type="ECO:0000313" key="1">
    <source>
        <dbReference type="EMBL" id="KAJ8460604.1"/>
    </source>
</evidence>
<evidence type="ECO:0000313" key="2">
    <source>
        <dbReference type="Proteomes" id="UP001222027"/>
    </source>
</evidence>
<organism evidence="1 2">
    <name type="scientific">Ensete ventricosum</name>
    <name type="common">Abyssinian banana</name>
    <name type="synonym">Musa ensete</name>
    <dbReference type="NCBI Taxonomy" id="4639"/>
    <lineage>
        <taxon>Eukaryota</taxon>
        <taxon>Viridiplantae</taxon>
        <taxon>Streptophyta</taxon>
        <taxon>Embryophyta</taxon>
        <taxon>Tracheophyta</taxon>
        <taxon>Spermatophyta</taxon>
        <taxon>Magnoliopsida</taxon>
        <taxon>Liliopsida</taxon>
        <taxon>Zingiberales</taxon>
        <taxon>Musaceae</taxon>
        <taxon>Ensete</taxon>
    </lineage>
</organism>
<comment type="caution">
    <text evidence="1">The sequence shown here is derived from an EMBL/GenBank/DDBJ whole genome shotgun (WGS) entry which is preliminary data.</text>
</comment>
<dbReference type="EMBL" id="JAQQAF010000009">
    <property type="protein sequence ID" value="KAJ8460604.1"/>
    <property type="molecule type" value="Genomic_DNA"/>
</dbReference>
<protein>
    <submittedName>
        <fullName evidence="1">Uncharacterized protein</fullName>
    </submittedName>
</protein>
<sequence length="76" mass="8409">MALKTDGEERIPARSRITASRVRCDGGQILKETASISAPSPALAGFCRFAVSRHLWPAMCLIERKAIYRLETNVGY</sequence>
<accession>A0AAV8Q2A4</accession>
<proteinExistence type="predicted"/>